<accession>A0A6A6I5K8</accession>
<protein>
    <recommendedName>
        <fullName evidence="3">F-box domain-containing protein</fullName>
    </recommendedName>
</protein>
<dbReference type="EMBL" id="ML987200">
    <property type="protein sequence ID" value="KAF2245607.1"/>
    <property type="molecule type" value="Genomic_DNA"/>
</dbReference>
<reference evidence="1" key="1">
    <citation type="journal article" date="2020" name="Stud. Mycol.">
        <title>101 Dothideomycetes genomes: a test case for predicting lifestyles and emergence of pathogens.</title>
        <authorList>
            <person name="Haridas S."/>
            <person name="Albert R."/>
            <person name="Binder M."/>
            <person name="Bloem J."/>
            <person name="Labutti K."/>
            <person name="Salamov A."/>
            <person name="Andreopoulos B."/>
            <person name="Baker S."/>
            <person name="Barry K."/>
            <person name="Bills G."/>
            <person name="Bluhm B."/>
            <person name="Cannon C."/>
            <person name="Castanera R."/>
            <person name="Culley D."/>
            <person name="Daum C."/>
            <person name="Ezra D."/>
            <person name="Gonzalez J."/>
            <person name="Henrissat B."/>
            <person name="Kuo A."/>
            <person name="Liang C."/>
            <person name="Lipzen A."/>
            <person name="Lutzoni F."/>
            <person name="Magnuson J."/>
            <person name="Mondo S."/>
            <person name="Nolan M."/>
            <person name="Ohm R."/>
            <person name="Pangilinan J."/>
            <person name="Park H.-J."/>
            <person name="Ramirez L."/>
            <person name="Alfaro M."/>
            <person name="Sun H."/>
            <person name="Tritt A."/>
            <person name="Yoshinaga Y."/>
            <person name="Zwiers L.-H."/>
            <person name="Turgeon B."/>
            <person name="Goodwin S."/>
            <person name="Spatafora J."/>
            <person name="Crous P."/>
            <person name="Grigoriev I."/>
        </authorList>
    </citation>
    <scope>NUCLEOTIDE SEQUENCE</scope>
    <source>
        <strain evidence="1">CBS 122368</strain>
    </source>
</reference>
<dbReference type="Proteomes" id="UP000800094">
    <property type="component" value="Unassembled WGS sequence"/>
</dbReference>
<proteinExistence type="predicted"/>
<gene>
    <name evidence="1" type="ORF">BU26DRAFT_71780</name>
</gene>
<dbReference type="OrthoDB" id="2997776at2759"/>
<dbReference type="GeneID" id="54589596"/>
<sequence>MATPRSPQCPSLPPELWIRILSYNTDLTHLWTTCRQISHSFRAYTEQVFAESVLRDTHIDFQLEKYNLGGKSKRPEIPTSFSHFELGAKLHGGGRDKSVAWFKDKRKKGDVAGGAAGMAYKRVMQRWEENVRGWKPEMPHYTIRVGSVVNDTALPNLTINIADREIGFDWRRMFQLFFREQQRLRILKQKWHSSTAAQIQRNNARLAKGEKLAAADYPPPWPAAEVEIRKEVRRARLKEHYKHDEEMLWAIDSLAHFENHGAVGGSGTAFKINPDLPGAGVGEKWFGSVNLVQGLYLDEWSCMHRTDTKVEHLRGEGEYDLSVS</sequence>
<dbReference type="AlphaFoldDB" id="A0A6A6I5K8"/>
<evidence type="ECO:0008006" key="3">
    <source>
        <dbReference type="Google" id="ProtNLM"/>
    </source>
</evidence>
<organism evidence="1 2">
    <name type="scientific">Trematosphaeria pertusa</name>
    <dbReference type="NCBI Taxonomy" id="390896"/>
    <lineage>
        <taxon>Eukaryota</taxon>
        <taxon>Fungi</taxon>
        <taxon>Dikarya</taxon>
        <taxon>Ascomycota</taxon>
        <taxon>Pezizomycotina</taxon>
        <taxon>Dothideomycetes</taxon>
        <taxon>Pleosporomycetidae</taxon>
        <taxon>Pleosporales</taxon>
        <taxon>Massarineae</taxon>
        <taxon>Trematosphaeriaceae</taxon>
        <taxon>Trematosphaeria</taxon>
    </lineage>
</organism>
<name>A0A6A6I5K8_9PLEO</name>
<dbReference type="RefSeq" id="XP_033680611.1">
    <property type="nucleotide sequence ID" value="XM_033836266.1"/>
</dbReference>
<evidence type="ECO:0000313" key="1">
    <source>
        <dbReference type="EMBL" id="KAF2245607.1"/>
    </source>
</evidence>
<evidence type="ECO:0000313" key="2">
    <source>
        <dbReference type="Proteomes" id="UP000800094"/>
    </source>
</evidence>
<keyword evidence="2" id="KW-1185">Reference proteome</keyword>